<evidence type="ECO:0000256" key="1">
    <source>
        <dbReference type="SAM" id="MobiDB-lite"/>
    </source>
</evidence>
<evidence type="ECO:0000313" key="3">
    <source>
        <dbReference type="Proteomes" id="UP001164286"/>
    </source>
</evidence>
<proteinExistence type="predicted"/>
<accession>A0AA38H7J6</accession>
<gene>
    <name evidence="2" type="ORF">MKK02DRAFT_33010</name>
</gene>
<dbReference type="Proteomes" id="UP001164286">
    <property type="component" value="Unassembled WGS sequence"/>
</dbReference>
<feature type="region of interest" description="Disordered" evidence="1">
    <location>
        <begin position="106"/>
        <end position="159"/>
    </location>
</feature>
<reference evidence="2" key="1">
    <citation type="journal article" date="2022" name="G3 (Bethesda)">
        <title>High quality genome of the basidiomycete yeast Dioszegia hungarica PDD-24b-2 isolated from cloud water.</title>
        <authorList>
            <person name="Jarrige D."/>
            <person name="Haridas S."/>
            <person name="Bleykasten-Grosshans C."/>
            <person name="Joly M."/>
            <person name="Nadalig T."/>
            <person name="Sancelme M."/>
            <person name="Vuilleumier S."/>
            <person name="Grigoriev I.V."/>
            <person name="Amato P."/>
            <person name="Bringel F."/>
        </authorList>
    </citation>
    <scope>NUCLEOTIDE SEQUENCE</scope>
    <source>
        <strain evidence="2">PDD-24b-2</strain>
    </source>
</reference>
<evidence type="ECO:0000313" key="2">
    <source>
        <dbReference type="EMBL" id="KAI9635633.1"/>
    </source>
</evidence>
<name>A0AA38H7J6_9TREE</name>
<sequence length="373" mass="41958">MFHPDGVSAAMACSVTSCHSTARGEVYGDAVERKLLSHNGFRPWEVPRVLARFRSQPVALGRPPCFQSYIRGTSPAFIPRFTYQSSLVRTEYSTYRISRHSAQCTRSHSDLPSSVMRPMPTIRSSQRRAATECKGSTRRITRSRGKTELDGKSDEGRNPYESLRVAGLTRNTFFSDLTKQELADLFLQRVENGQGEVEEYDLTCVDIKSLWTRIVTELESHTAASNITSQDMPPAWKAWYKSTENKETKLRAAYAKAKVNFDEIVQQNKVDWEELGRTRTAAGLPVGTPLTNVTSGEAVYSRGDEGDYVSFVPNESRLAVTANGDLRRCYLVRWKKGKTGTTWPDSYEPSCSFDTASVHFQNQAARYIERSDA</sequence>
<dbReference type="RefSeq" id="XP_052945410.1">
    <property type="nucleotide sequence ID" value="XM_053088628.1"/>
</dbReference>
<organism evidence="2 3">
    <name type="scientific">Dioszegia hungarica</name>
    <dbReference type="NCBI Taxonomy" id="4972"/>
    <lineage>
        <taxon>Eukaryota</taxon>
        <taxon>Fungi</taxon>
        <taxon>Dikarya</taxon>
        <taxon>Basidiomycota</taxon>
        <taxon>Agaricomycotina</taxon>
        <taxon>Tremellomycetes</taxon>
        <taxon>Tremellales</taxon>
        <taxon>Bulleribasidiaceae</taxon>
        <taxon>Dioszegia</taxon>
    </lineage>
</organism>
<keyword evidence="3" id="KW-1185">Reference proteome</keyword>
<dbReference type="AlphaFoldDB" id="A0AA38H7J6"/>
<protein>
    <submittedName>
        <fullName evidence="2">Uncharacterized protein</fullName>
    </submittedName>
</protein>
<comment type="caution">
    <text evidence="2">The sequence shown here is derived from an EMBL/GenBank/DDBJ whole genome shotgun (WGS) entry which is preliminary data.</text>
</comment>
<dbReference type="EMBL" id="JAKWFO010000005">
    <property type="protein sequence ID" value="KAI9635633.1"/>
    <property type="molecule type" value="Genomic_DNA"/>
</dbReference>
<feature type="compositionally biased region" description="Basic and acidic residues" evidence="1">
    <location>
        <begin position="145"/>
        <end position="158"/>
    </location>
</feature>
<dbReference type="GeneID" id="77727833"/>